<keyword evidence="7" id="KW-1185">Reference proteome</keyword>
<dbReference type="InterPro" id="IPR017871">
    <property type="entry name" value="ABC_transporter-like_CS"/>
</dbReference>
<protein>
    <submittedName>
        <fullName evidence="6">ABC-F family ATP-binding cassette domain-containing protein</fullName>
    </submittedName>
</protein>
<evidence type="ECO:0000256" key="2">
    <source>
        <dbReference type="ARBA" id="ARBA00022737"/>
    </source>
</evidence>
<dbReference type="CDD" id="cd03221">
    <property type="entry name" value="ABCF_EF-3"/>
    <property type="match status" value="1"/>
</dbReference>
<name>A0A7Z2VXB0_9BURK</name>
<feature type="domain" description="ABC transporter" evidence="5">
    <location>
        <begin position="66"/>
        <end position="268"/>
    </location>
</feature>
<dbReference type="GO" id="GO:0016887">
    <property type="term" value="F:ATP hydrolysis activity"/>
    <property type="evidence" value="ECO:0007669"/>
    <property type="project" value="InterPro"/>
</dbReference>
<evidence type="ECO:0000256" key="3">
    <source>
        <dbReference type="ARBA" id="ARBA00022741"/>
    </source>
</evidence>
<evidence type="ECO:0000256" key="4">
    <source>
        <dbReference type="ARBA" id="ARBA00022840"/>
    </source>
</evidence>
<dbReference type="SUPFAM" id="SSF52540">
    <property type="entry name" value="P-loop containing nucleoside triphosphate hydrolases"/>
    <property type="match status" value="1"/>
</dbReference>
<evidence type="ECO:0000313" key="6">
    <source>
        <dbReference type="EMBL" id="QJE01112.1"/>
    </source>
</evidence>
<sequence length="273" mass="28931">MPRIVINFPLPTEIGSNALPQRAQQTDGARAERNARRRLDLEEAVGAAFDALGGALQAPGFPRLDIAIPDGQAALVLDGLVARFGPHEALDWRANGAARIAICGPNGCGKSTLLRTVAGDIAPLSGTVRRLPCVLLDQQLGMLDACTGVLDQLRAAATGTAQGRLRQVLALAGLGPTRILRPARELSGGERMRAALLLGVLQTPTPRLLLLDEPTNHLDLAGIEALEAMLASWTGALMVVSHDARFLERLDLTHRLDWSAHGWMASRAGAAPE</sequence>
<reference evidence="6 7" key="1">
    <citation type="submission" date="2020-04" db="EMBL/GenBank/DDBJ databases">
        <title>Genome sequencing of novel species.</title>
        <authorList>
            <person name="Heo J."/>
            <person name="Kim S.-J."/>
            <person name="Kim J.-S."/>
            <person name="Hong S.-B."/>
            <person name="Kwon S.-W."/>
        </authorList>
    </citation>
    <scope>NUCLEOTIDE SEQUENCE [LARGE SCALE GENOMIC DNA]</scope>
    <source>
        <strain evidence="6 7">GN2-R2</strain>
    </source>
</reference>
<dbReference type="SMART" id="SM00382">
    <property type="entry name" value="AAA"/>
    <property type="match status" value="1"/>
</dbReference>
<dbReference type="PANTHER" id="PTHR19211">
    <property type="entry name" value="ATP-BINDING TRANSPORT PROTEIN-RELATED"/>
    <property type="match status" value="1"/>
</dbReference>
<dbReference type="Gene3D" id="3.40.50.300">
    <property type="entry name" value="P-loop containing nucleotide triphosphate hydrolases"/>
    <property type="match status" value="1"/>
</dbReference>
<gene>
    <name evidence="6" type="ORF">HH212_14615</name>
</gene>
<evidence type="ECO:0000256" key="1">
    <source>
        <dbReference type="ARBA" id="ARBA00022475"/>
    </source>
</evidence>
<dbReference type="InterPro" id="IPR027417">
    <property type="entry name" value="P-loop_NTPase"/>
</dbReference>
<dbReference type="GO" id="GO:0005524">
    <property type="term" value="F:ATP binding"/>
    <property type="evidence" value="ECO:0007669"/>
    <property type="project" value="UniProtKB-KW"/>
</dbReference>
<dbReference type="InterPro" id="IPR003439">
    <property type="entry name" value="ABC_transporter-like_ATP-bd"/>
</dbReference>
<proteinExistence type="predicted"/>
<dbReference type="InterPro" id="IPR003593">
    <property type="entry name" value="AAA+_ATPase"/>
</dbReference>
<dbReference type="RefSeq" id="WP_170203141.1">
    <property type="nucleotide sequence ID" value="NZ_CP051685.1"/>
</dbReference>
<evidence type="ECO:0000259" key="5">
    <source>
        <dbReference type="PROSITE" id="PS50893"/>
    </source>
</evidence>
<keyword evidence="4 6" id="KW-0067">ATP-binding</keyword>
<evidence type="ECO:0000313" key="7">
    <source>
        <dbReference type="Proteomes" id="UP000502415"/>
    </source>
</evidence>
<dbReference type="InterPro" id="IPR050611">
    <property type="entry name" value="ABCF"/>
</dbReference>
<dbReference type="AlphaFoldDB" id="A0A7Z2VXB0"/>
<keyword evidence="2" id="KW-0677">Repeat</keyword>
<dbReference type="PANTHER" id="PTHR19211:SF6">
    <property type="entry name" value="BLL7188 PROTEIN"/>
    <property type="match status" value="1"/>
</dbReference>
<dbReference type="PROSITE" id="PS00211">
    <property type="entry name" value="ABC_TRANSPORTER_1"/>
    <property type="match status" value="1"/>
</dbReference>
<accession>A0A7Z2VXB0</accession>
<keyword evidence="3" id="KW-0547">Nucleotide-binding</keyword>
<dbReference type="PROSITE" id="PS50893">
    <property type="entry name" value="ABC_TRANSPORTER_2"/>
    <property type="match status" value="1"/>
</dbReference>
<dbReference type="Proteomes" id="UP000502415">
    <property type="component" value="Chromosome"/>
</dbReference>
<organism evidence="6 7">
    <name type="scientific">Massilia forsythiae</name>
    <dbReference type="NCBI Taxonomy" id="2728020"/>
    <lineage>
        <taxon>Bacteria</taxon>
        <taxon>Pseudomonadati</taxon>
        <taxon>Pseudomonadota</taxon>
        <taxon>Betaproteobacteria</taxon>
        <taxon>Burkholderiales</taxon>
        <taxon>Oxalobacteraceae</taxon>
        <taxon>Telluria group</taxon>
        <taxon>Massilia</taxon>
    </lineage>
</organism>
<keyword evidence="1" id="KW-1003">Cell membrane</keyword>
<dbReference type="KEGG" id="mfy:HH212_14615"/>
<dbReference type="Pfam" id="PF00005">
    <property type="entry name" value="ABC_tran"/>
    <property type="match status" value="1"/>
</dbReference>
<keyword evidence="1" id="KW-0472">Membrane</keyword>
<dbReference type="EMBL" id="CP051685">
    <property type="protein sequence ID" value="QJE01112.1"/>
    <property type="molecule type" value="Genomic_DNA"/>
</dbReference>